<gene>
    <name evidence="1" type="ORF">AVCANL283_01935</name>
</gene>
<dbReference type="RefSeq" id="WP_172230742.1">
    <property type="nucleotide sequence ID" value="NZ_CP035946.1"/>
</dbReference>
<dbReference type="Gene3D" id="1.25.40.10">
    <property type="entry name" value="Tetratricopeptide repeat domain"/>
    <property type="match status" value="1"/>
</dbReference>
<dbReference type="SUPFAM" id="SSF81901">
    <property type="entry name" value="HCP-like"/>
    <property type="match status" value="1"/>
</dbReference>
<evidence type="ECO:0008006" key="3">
    <source>
        <dbReference type="Google" id="ProtNLM"/>
    </source>
</evidence>
<proteinExistence type="predicted"/>
<accession>A0ABS7WQ34</accession>
<sequence length="443" mass="52968">MYRYLFLIVLVFSSLFADNLSIQETKDKLILDALINEDDKEKAFESYKQLFLLTNEQVYLEEALNYAVNNESLNFLKNNVENKDLLEQIDIRFLFLNKKYDECLKKVVAYTNKKESRLFAFFYIRISFLLNKDIESMKKYVEGYFKKYNDVEVITFFVAFLANEENVDSKALLAFVKKYEEDIYDKLFLLKVYVNFSDLKVAEELVNKMEDEYKDNKEFIYVKNCLYYELSKEKKDYKKAVEYLDLINDYEQDKIAYYSRIFKLVSQCVENKELSSAAMILEKYKIRNSILADIYVSLNEFSKASELYYELSLKSDDNKMNYLALSYLFSYYDNKDTYKDYFKLDEIIAKGGVSAELINNYAYYLVDEKIDIEKAYKLISKIMQDEQNQKNPYYLDTYAWVLYHKKDCKKAYEIIQKAISLDEKYANEDEAKEHLLRIENCKN</sequence>
<protein>
    <recommendedName>
        <fullName evidence="3">ATP-dependent nuclease subunit B</fullName>
    </recommendedName>
</protein>
<dbReference type="EMBL" id="JACGBB010000003">
    <property type="protein sequence ID" value="MBZ7986879.1"/>
    <property type="molecule type" value="Genomic_DNA"/>
</dbReference>
<name>A0ABS7WQ34_9BACT</name>
<reference evidence="1 2" key="1">
    <citation type="submission" date="2020-07" db="EMBL/GenBank/DDBJ databases">
        <title>Transfer of Campylobacter canadensis to the novel genus Avispirillum gen. nov., that also includes two novel species recovered from migratory waterfowl: Avispirillum anseris sp. nov. and Avispirillum brantae sp. nov.</title>
        <authorList>
            <person name="Miller W.G."/>
            <person name="Chapman M.H."/>
            <person name="Yee E."/>
            <person name="Inglis G.D."/>
        </authorList>
    </citation>
    <scope>NUCLEOTIDE SEQUENCE [LARGE SCALE GENOMIC DNA]</scope>
    <source>
        <strain evidence="1 2">L283</strain>
    </source>
</reference>
<evidence type="ECO:0000313" key="1">
    <source>
        <dbReference type="EMBL" id="MBZ7986879.1"/>
    </source>
</evidence>
<dbReference type="InterPro" id="IPR011990">
    <property type="entry name" value="TPR-like_helical_dom_sf"/>
</dbReference>
<comment type="caution">
    <text evidence="1">The sequence shown here is derived from an EMBL/GenBank/DDBJ whole genome shotgun (WGS) entry which is preliminary data.</text>
</comment>
<keyword evidence="2" id="KW-1185">Reference proteome</keyword>
<evidence type="ECO:0000313" key="2">
    <source>
        <dbReference type="Proteomes" id="UP000786183"/>
    </source>
</evidence>
<organism evidence="1 2">
    <name type="scientific">Campylobacter canadensis</name>
    <dbReference type="NCBI Taxonomy" id="449520"/>
    <lineage>
        <taxon>Bacteria</taxon>
        <taxon>Pseudomonadati</taxon>
        <taxon>Campylobacterota</taxon>
        <taxon>Epsilonproteobacteria</taxon>
        <taxon>Campylobacterales</taxon>
        <taxon>Campylobacteraceae</taxon>
        <taxon>Campylobacter</taxon>
    </lineage>
</organism>
<dbReference type="Proteomes" id="UP000786183">
    <property type="component" value="Unassembled WGS sequence"/>
</dbReference>